<dbReference type="GO" id="GO:0006508">
    <property type="term" value="P:proteolysis"/>
    <property type="evidence" value="ECO:0007669"/>
    <property type="project" value="InterPro"/>
</dbReference>
<feature type="domain" description="Caspase family p10" evidence="3">
    <location>
        <begin position="197"/>
        <end position="292"/>
    </location>
</feature>
<evidence type="ECO:0000313" key="6">
    <source>
        <dbReference type="Proteomes" id="UP000826195"/>
    </source>
</evidence>
<dbReference type="InterPro" id="IPR002398">
    <property type="entry name" value="Pept_C14"/>
</dbReference>
<dbReference type="CDD" id="cd00032">
    <property type="entry name" value="CASc"/>
    <property type="match status" value="1"/>
</dbReference>
<evidence type="ECO:0000259" key="4">
    <source>
        <dbReference type="PROSITE" id="PS50208"/>
    </source>
</evidence>
<dbReference type="Pfam" id="PF00656">
    <property type="entry name" value="Peptidase_C14"/>
    <property type="match status" value="1"/>
</dbReference>
<comment type="similarity">
    <text evidence="1 2">Belongs to the peptidase C14A family.</text>
</comment>
<dbReference type="GO" id="GO:0005737">
    <property type="term" value="C:cytoplasm"/>
    <property type="evidence" value="ECO:0007669"/>
    <property type="project" value="TreeGrafter"/>
</dbReference>
<gene>
    <name evidence="5" type="ORF">KQX54_006749</name>
</gene>
<evidence type="ECO:0000256" key="1">
    <source>
        <dbReference type="ARBA" id="ARBA00010134"/>
    </source>
</evidence>
<evidence type="ECO:0000259" key="3">
    <source>
        <dbReference type="PROSITE" id="PS50207"/>
    </source>
</evidence>
<evidence type="ECO:0000256" key="2">
    <source>
        <dbReference type="RuleBase" id="RU003971"/>
    </source>
</evidence>
<accession>A0AAV7J5V5</accession>
<proteinExistence type="inferred from homology"/>
<dbReference type="Gene3D" id="3.40.50.1460">
    <property type="match status" value="1"/>
</dbReference>
<dbReference type="PRINTS" id="PR00376">
    <property type="entry name" value="IL1BCENZYME"/>
</dbReference>
<sequence length="297" mass="34640">MGDFQFNELKSLIENELDSDKKWNKATDKNNYQDDGGYKREIVTHYEMDKTKHNYAVILNHEIYDETFVEPSSKREGTNVDCKNLIDTLEFLSFEVDEFSNLTYSQIVQRLRKVADMDHTQHNCLLIVVMTHGDLGILYAYDTMYYAHNIWSFFTPEKCPSLAGKPRLFFMQACQGKLLDDGSILSEQTVTDGSSFNFNSLITDEDFLVFYASVADHRSFRNEQQGSWFIQTLCRQMRERAIKEDILTVLTYVIQHVALDFISRAPEKPLIHEKKQTPCIISRLTKLLQFYPKNESD</sequence>
<name>A0AAV7J5V5_COTGL</name>
<dbReference type="GO" id="GO:0043525">
    <property type="term" value="P:positive regulation of neuron apoptotic process"/>
    <property type="evidence" value="ECO:0007669"/>
    <property type="project" value="TreeGrafter"/>
</dbReference>
<evidence type="ECO:0000313" key="5">
    <source>
        <dbReference type="EMBL" id="KAH0567113.1"/>
    </source>
</evidence>
<dbReference type="InterPro" id="IPR016129">
    <property type="entry name" value="Caspase_his_AS"/>
</dbReference>
<dbReference type="InterPro" id="IPR015917">
    <property type="entry name" value="Pept_C14A"/>
</dbReference>
<feature type="domain" description="Caspase family p20" evidence="4">
    <location>
        <begin position="52"/>
        <end position="178"/>
    </location>
</feature>
<dbReference type="InterPro" id="IPR002138">
    <property type="entry name" value="Pept_C14_p10"/>
</dbReference>
<protein>
    <submittedName>
        <fullName evidence="5">Uncharacterized protein</fullName>
    </submittedName>
</protein>
<dbReference type="SMART" id="SM00115">
    <property type="entry name" value="CASc"/>
    <property type="match status" value="1"/>
</dbReference>
<dbReference type="PROSITE" id="PS50207">
    <property type="entry name" value="CASPASE_P10"/>
    <property type="match status" value="1"/>
</dbReference>
<dbReference type="GO" id="GO:0006915">
    <property type="term" value="P:apoptotic process"/>
    <property type="evidence" value="ECO:0007669"/>
    <property type="project" value="TreeGrafter"/>
</dbReference>
<dbReference type="InterPro" id="IPR001309">
    <property type="entry name" value="Pept_C14_p20"/>
</dbReference>
<keyword evidence="6" id="KW-1185">Reference proteome</keyword>
<dbReference type="EMBL" id="JAHXZJ010000001">
    <property type="protein sequence ID" value="KAH0567113.1"/>
    <property type="molecule type" value="Genomic_DNA"/>
</dbReference>
<comment type="caution">
    <text evidence="5">The sequence shown here is derived from an EMBL/GenBank/DDBJ whole genome shotgun (WGS) entry which is preliminary data.</text>
</comment>
<dbReference type="SUPFAM" id="SSF52129">
    <property type="entry name" value="Caspase-like"/>
    <property type="match status" value="1"/>
</dbReference>
<dbReference type="PROSITE" id="PS01121">
    <property type="entry name" value="CASPASE_HIS"/>
    <property type="match status" value="1"/>
</dbReference>
<dbReference type="PROSITE" id="PS50208">
    <property type="entry name" value="CASPASE_P20"/>
    <property type="match status" value="1"/>
</dbReference>
<dbReference type="Proteomes" id="UP000826195">
    <property type="component" value="Unassembled WGS sequence"/>
</dbReference>
<dbReference type="InterPro" id="IPR029030">
    <property type="entry name" value="Caspase-like_dom_sf"/>
</dbReference>
<dbReference type="GO" id="GO:0004197">
    <property type="term" value="F:cysteine-type endopeptidase activity"/>
    <property type="evidence" value="ECO:0007669"/>
    <property type="project" value="InterPro"/>
</dbReference>
<dbReference type="AlphaFoldDB" id="A0AAV7J5V5"/>
<dbReference type="PANTHER" id="PTHR10454">
    <property type="entry name" value="CASPASE"/>
    <property type="match status" value="1"/>
</dbReference>
<dbReference type="PANTHER" id="PTHR10454:SF245">
    <property type="entry name" value="CASPASE-RELATED"/>
    <property type="match status" value="1"/>
</dbReference>
<dbReference type="InterPro" id="IPR011600">
    <property type="entry name" value="Pept_C14_caspase"/>
</dbReference>
<organism evidence="5 6">
    <name type="scientific">Cotesia glomerata</name>
    <name type="common">Lepidopteran parasitic wasp</name>
    <name type="synonym">Apanteles glomeratus</name>
    <dbReference type="NCBI Taxonomy" id="32391"/>
    <lineage>
        <taxon>Eukaryota</taxon>
        <taxon>Metazoa</taxon>
        <taxon>Ecdysozoa</taxon>
        <taxon>Arthropoda</taxon>
        <taxon>Hexapoda</taxon>
        <taxon>Insecta</taxon>
        <taxon>Pterygota</taxon>
        <taxon>Neoptera</taxon>
        <taxon>Endopterygota</taxon>
        <taxon>Hymenoptera</taxon>
        <taxon>Apocrita</taxon>
        <taxon>Ichneumonoidea</taxon>
        <taxon>Braconidae</taxon>
        <taxon>Microgastrinae</taxon>
        <taxon>Cotesia</taxon>
    </lineage>
</organism>
<reference evidence="5 6" key="1">
    <citation type="journal article" date="2021" name="J. Hered.">
        <title>A chromosome-level genome assembly of the parasitoid wasp, Cotesia glomerata (Hymenoptera: Braconidae).</title>
        <authorList>
            <person name="Pinto B.J."/>
            <person name="Weis J.J."/>
            <person name="Gamble T."/>
            <person name="Ode P.J."/>
            <person name="Paul R."/>
            <person name="Zaspel J.M."/>
        </authorList>
    </citation>
    <scope>NUCLEOTIDE SEQUENCE [LARGE SCALE GENOMIC DNA]</scope>
    <source>
        <strain evidence="5">CgM1</strain>
    </source>
</reference>